<keyword evidence="3" id="KW-1185">Reference proteome</keyword>
<accession>A0A8X6WXK8</accession>
<feature type="compositionally biased region" description="Polar residues" evidence="1">
    <location>
        <begin position="7"/>
        <end position="27"/>
    </location>
</feature>
<sequence length="165" mass="18333">MARKKSQNTSQRKGRDNYTSPARSANQEGLLPTPTLVNSTEKIMDFSLPASPQTRRPVTPQDFAAGSSNCQELLKLAKLVKGYAISIEGCQKGINGLLQAGLTDLNHPTMLDYTRVLEDYNQRYQQAVSEFTSRPPCDTPQTVNFIPPQLTLPLKLTTHRIFLSP</sequence>
<feature type="region of interest" description="Disordered" evidence="1">
    <location>
        <begin position="1"/>
        <end position="34"/>
    </location>
</feature>
<name>A0A8X6WXK8_9ARAC</name>
<protein>
    <submittedName>
        <fullName evidence="2">Uncharacterized protein</fullName>
    </submittedName>
</protein>
<evidence type="ECO:0000313" key="3">
    <source>
        <dbReference type="Proteomes" id="UP000886998"/>
    </source>
</evidence>
<proteinExistence type="predicted"/>
<evidence type="ECO:0000256" key="1">
    <source>
        <dbReference type="SAM" id="MobiDB-lite"/>
    </source>
</evidence>
<dbReference type="Proteomes" id="UP000886998">
    <property type="component" value="Unassembled WGS sequence"/>
</dbReference>
<evidence type="ECO:0000313" key="2">
    <source>
        <dbReference type="EMBL" id="GFY42580.1"/>
    </source>
</evidence>
<organism evidence="2 3">
    <name type="scientific">Trichonephila inaurata madagascariensis</name>
    <dbReference type="NCBI Taxonomy" id="2747483"/>
    <lineage>
        <taxon>Eukaryota</taxon>
        <taxon>Metazoa</taxon>
        <taxon>Ecdysozoa</taxon>
        <taxon>Arthropoda</taxon>
        <taxon>Chelicerata</taxon>
        <taxon>Arachnida</taxon>
        <taxon>Araneae</taxon>
        <taxon>Araneomorphae</taxon>
        <taxon>Entelegynae</taxon>
        <taxon>Araneoidea</taxon>
        <taxon>Nephilidae</taxon>
        <taxon>Trichonephila</taxon>
        <taxon>Trichonephila inaurata</taxon>
    </lineage>
</organism>
<dbReference type="EMBL" id="BMAV01003159">
    <property type="protein sequence ID" value="GFY42580.1"/>
    <property type="molecule type" value="Genomic_DNA"/>
</dbReference>
<gene>
    <name evidence="2" type="ORF">TNIN_395561</name>
</gene>
<reference evidence="2" key="1">
    <citation type="submission" date="2020-08" db="EMBL/GenBank/DDBJ databases">
        <title>Multicomponent nature underlies the extraordinary mechanical properties of spider dragline silk.</title>
        <authorList>
            <person name="Kono N."/>
            <person name="Nakamura H."/>
            <person name="Mori M."/>
            <person name="Yoshida Y."/>
            <person name="Ohtoshi R."/>
            <person name="Malay A.D."/>
            <person name="Moran D.A.P."/>
            <person name="Tomita M."/>
            <person name="Numata K."/>
            <person name="Arakawa K."/>
        </authorList>
    </citation>
    <scope>NUCLEOTIDE SEQUENCE</scope>
</reference>
<comment type="caution">
    <text evidence="2">The sequence shown here is derived from an EMBL/GenBank/DDBJ whole genome shotgun (WGS) entry which is preliminary data.</text>
</comment>
<dbReference type="AlphaFoldDB" id="A0A8X6WXK8"/>